<reference evidence="5" key="1">
    <citation type="submission" date="2021-03" db="EMBL/GenBank/DDBJ databases">
        <authorList>
            <person name="Tagirdzhanova G."/>
        </authorList>
    </citation>
    <scope>NUCLEOTIDE SEQUENCE</scope>
</reference>
<dbReference type="EMBL" id="CAJPDQ010000014">
    <property type="protein sequence ID" value="CAF9919390.1"/>
    <property type="molecule type" value="Genomic_DNA"/>
</dbReference>
<evidence type="ECO:0000313" key="5">
    <source>
        <dbReference type="EMBL" id="CAF9919390.1"/>
    </source>
</evidence>
<feature type="compositionally biased region" description="Polar residues" evidence="3">
    <location>
        <begin position="429"/>
        <end position="440"/>
    </location>
</feature>
<keyword evidence="6" id="KW-1185">Reference proteome</keyword>
<feature type="compositionally biased region" description="Polar residues" evidence="3">
    <location>
        <begin position="81"/>
        <end position="92"/>
    </location>
</feature>
<dbReference type="InterPro" id="IPR023321">
    <property type="entry name" value="PINIT"/>
</dbReference>
<feature type="region of interest" description="Disordered" evidence="3">
    <location>
        <begin position="311"/>
        <end position="394"/>
    </location>
</feature>
<dbReference type="AlphaFoldDB" id="A0A8H3IG00"/>
<dbReference type="UniPathway" id="UPA00886"/>
<feature type="region of interest" description="Disordered" evidence="3">
    <location>
        <begin position="81"/>
        <end position="118"/>
    </location>
</feature>
<dbReference type="OrthoDB" id="28127at2759"/>
<dbReference type="Gene3D" id="2.60.120.780">
    <property type="entry name" value="PINIT domain"/>
    <property type="match status" value="1"/>
</dbReference>
<feature type="compositionally biased region" description="Low complexity" evidence="3">
    <location>
        <begin position="106"/>
        <end position="115"/>
    </location>
</feature>
<evidence type="ECO:0000313" key="6">
    <source>
        <dbReference type="Proteomes" id="UP000664169"/>
    </source>
</evidence>
<gene>
    <name evidence="5" type="ORF">GOMPHAMPRED_001775</name>
</gene>
<evidence type="ECO:0000256" key="2">
    <source>
        <dbReference type="ARBA" id="ARBA00005383"/>
    </source>
</evidence>
<dbReference type="Proteomes" id="UP000664169">
    <property type="component" value="Unassembled WGS sequence"/>
</dbReference>
<comment type="pathway">
    <text evidence="1">Protein modification; protein sumoylation.</text>
</comment>
<dbReference type="InterPro" id="IPR038654">
    <property type="entry name" value="PINIT_sf"/>
</dbReference>
<dbReference type="PROSITE" id="PS51466">
    <property type="entry name" value="PINIT"/>
    <property type="match status" value="1"/>
</dbReference>
<feature type="compositionally biased region" description="Polar residues" evidence="3">
    <location>
        <begin position="382"/>
        <end position="393"/>
    </location>
</feature>
<proteinExistence type="inferred from homology"/>
<evidence type="ECO:0000256" key="1">
    <source>
        <dbReference type="ARBA" id="ARBA00004718"/>
    </source>
</evidence>
<organism evidence="5 6">
    <name type="scientific">Gomphillus americanus</name>
    <dbReference type="NCBI Taxonomy" id="1940652"/>
    <lineage>
        <taxon>Eukaryota</taxon>
        <taxon>Fungi</taxon>
        <taxon>Dikarya</taxon>
        <taxon>Ascomycota</taxon>
        <taxon>Pezizomycotina</taxon>
        <taxon>Lecanoromycetes</taxon>
        <taxon>OSLEUM clade</taxon>
        <taxon>Ostropomycetidae</taxon>
        <taxon>Ostropales</taxon>
        <taxon>Graphidaceae</taxon>
        <taxon>Gomphilloideae</taxon>
        <taxon>Gomphillus</taxon>
    </lineage>
</organism>
<dbReference type="Pfam" id="PF14324">
    <property type="entry name" value="PINIT"/>
    <property type="match status" value="1"/>
</dbReference>
<comment type="caution">
    <text evidence="5">The sequence shown here is derived from an EMBL/GenBank/DDBJ whole genome shotgun (WGS) entry which is preliminary data.</text>
</comment>
<feature type="compositionally biased region" description="Low complexity" evidence="3">
    <location>
        <begin position="441"/>
        <end position="455"/>
    </location>
</feature>
<evidence type="ECO:0000256" key="3">
    <source>
        <dbReference type="SAM" id="MobiDB-lite"/>
    </source>
</evidence>
<sequence>MNSPHNLQVYTKTRNAISSLLVNQLKQVLREEGLTISGTKGFVAQPNASPELAHYFNSNDVPRLNRLTFLILQPYGSAPNQASPTFTSSPHQNHGPVTVPRMAAPSSSSYGTPSSWHKLPDGNQNVQLNFKESPFYSIATTLSSVHTLKGKVFDVKHLAGLTYATVVEAGRATHEFNCKLPSEWAARFDRDAPDKELYKILLFGAGDPASSFMRLDVAFPPQFEVKINGVEVRSNWKGLKNKAGTTRPADVTEYLRKTNSYDNTVTITWALTTKNSRFDDTEIEGREDNIKGTSSARQYVADILGSVTEDVEQVSITPEGEWSRINPSENSRESAGVRSKQDSVEDLDDVSDSPSQQAFLSFGPSRHNSVQTFTPAKAPEPASTTNSVWNSNNKRSHDVVDLTLDSSEDESPVPKRMSMPVLKLPVQLSSRPLNGVSPINQSPLSSGRSLSASQGPPMPLSRSFGSMQG</sequence>
<accession>A0A8H3IG00</accession>
<feature type="region of interest" description="Disordered" evidence="3">
    <location>
        <begin position="429"/>
        <end position="469"/>
    </location>
</feature>
<feature type="domain" description="PINIT" evidence="4">
    <location>
        <begin position="102"/>
        <end position="308"/>
    </location>
</feature>
<name>A0A8H3IG00_9LECA</name>
<protein>
    <recommendedName>
        <fullName evidence="4">PINIT domain-containing protein</fullName>
    </recommendedName>
</protein>
<comment type="similarity">
    <text evidence="2">Belongs to the PIAS family.</text>
</comment>
<evidence type="ECO:0000259" key="4">
    <source>
        <dbReference type="PROSITE" id="PS51466"/>
    </source>
</evidence>
<dbReference type="GO" id="GO:0016925">
    <property type="term" value="P:protein sumoylation"/>
    <property type="evidence" value="ECO:0007669"/>
    <property type="project" value="UniProtKB-UniPathway"/>
</dbReference>